<proteinExistence type="predicted"/>
<dbReference type="Proteomes" id="UP001501509">
    <property type="component" value="Unassembled WGS sequence"/>
</dbReference>
<dbReference type="PANTHER" id="PTHR36440">
    <property type="entry name" value="PUTATIVE (AFU_ORTHOLOGUE AFUA_8G07350)-RELATED"/>
    <property type="match status" value="1"/>
</dbReference>
<dbReference type="InterPro" id="IPR014710">
    <property type="entry name" value="RmlC-like_jellyroll"/>
</dbReference>
<dbReference type="InterPro" id="IPR053146">
    <property type="entry name" value="QDO-like"/>
</dbReference>
<evidence type="ECO:0000313" key="3">
    <source>
        <dbReference type="Proteomes" id="UP001501509"/>
    </source>
</evidence>
<accession>A0ABN3QYU4</accession>
<dbReference type="InterPro" id="IPR011051">
    <property type="entry name" value="RmlC_Cupin_sf"/>
</dbReference>
<gene>
    <name evidence="2" type="ORF">GCM10010411_93280</name>
</gene>
<sequence length="171" mass="18636">MTGLFVPPGQGDDTSAAALQITFKVTGDRSRHTTVYETVVAPGFDVGAHLHHNLEECFYILDGEIEVFAFDPVEADGQHWSGWESADGRRPVRAGAGSCVFVPPGCPHAFRNNADTPARLFQTASPAPFHELYLKAMSEALATNPNISPEELARLREAHDIHQLTPLKYPG</sequence>
<dbReference type="PANTHER" id="PTHR36440:SF1">
    <property type="entry name" value="PUTATIVE (AFU_ORTHOLOGUE AFUA_8G07350)-RELATED"/>
    <property type="match status" value="1"/>
</dbReference>
<evidence type="ECO:0000313" key="2">
    <source>
        <dbReference type="EMBL" id="GAA2638643.1"/>
    </source>
</evidence>
<dbReference type="CDD" id="cd02208">
    <property type="entry name" value="cupin_RmlC-like"/>
    <property type="match status" value="1"/>
</dbReference>
<organism evidence="2 3">
    <name type="scientific">Actinomadura fulvescens</name>
    <dbReference type="NCBI Taxonomy" id="46160"/>
    <lineage>
        <taxon>Bacteria</taxon>
        <taxon>Bacillati</taxon>
        <taxon>Actinomycetota</taxon>
        <taxon>Actinomycetes</taxon>
        <taxon>Streptosporangiales</taxon>
        <taxon>Thermomonosporaceae</taxon>
        <taxon>Actinomadura</taxon>
    </lineage>
</organism>
<dbReference type="EMBL" id="BAAATD010000026">
    <property type="protein sequence ID" value="GAA2638643.1"/>
    <property type="molecule type" value="Genomic_DNA"/>
</dbReference>
<protein>
    <submittedName>
        <fullName evidence="2">Cupin domain-containing protein</fullName>
    </submittedName>
</protein>
<dbReference type="SUPFAM" id="SSF51182">
    <property type="entry name" value="RmlC-like cupins"/>
    <property type="match status" value="1"/>
</dbReference>
<evidence type="ECO:0000259" key="1">
    <source>
        <dbReference type="Pfam" id="PF00190"/>
    </source>
</evidence>
<dbReference type="RefSeq" id="WP_344549233.1">
    <property type="nucleotide sequence ID" value="NZ_BAAATD010000026.1"/>
</dbReference>
<name>A0ABN3QYU4_9ACTN</name>
<keyword evidence="3" id="KW-1185">Reference proteome</keyword>
<dbReference type="InterPro" id="IPR006045">
    <property type="entry name" value="Cupin_1"/>
</dbReference>
<dbReference type="Gene3D" id="2.60.120.10">
    <property type="entry name" value="Jelly Rolls"/>
    <property type="match status" value="1"/>
</dbReference>
<dbReference type="Pfam" id="PF00190">
    <property type="entry name" value="Cupin_1"/>
    <property type="match status" value="1"/>
</dbReference>
<comment type="caution">
    <text evidence="2">The sequence shown here is derived from an EMBL/GenBank/DDBJ whole genome shotgun (WGS) entry which is preliminary data.</text>
</comment>
<feature type="domain" description="Cupin type-1" evidence="1">
    <location>
        <begin position="30"/>
        <end position="131"/>
    </location>
</feature>
<reference evidence="2 3" key="1">
    <citation type="journal article" date="2019" name="Int. J. Syst. Evol. Microbiol.">
        <title>The Global Catalogue of Microorganisms (GCM) 10K type strain sequencing project: providing services to taxonomists for standard genome sequencing and annotation.</title>
        <authorList>
            <consortium name="The Broad Institute Genomics Platform"/>
            <consortium name="The Broad Institute Genome Sequencing Center for Infectious Disease"/>
            <person name="Wu L."/>
            <person name="Ma J."/>
        </authorList>
    </citation>
    <scope>NUCLEOTIDE SEQUENCE [LARGE SCALE GENOMIC DNA]</scope>
    <source>
        <strain evidence="2 3">JCM 6833</strain>
    </source>
</reference>